<dbReference type="Gene3D" id="3.90.1720.10">
    <property type="entry name" value="endopeptidase domain like (from Nostoc punctiforme)"/>
    <property type="match status" value="1"/>
</dbReference>
<dbReference type="GO" id="GO:0005509">
    <property type="term" value="F:calcium ion binding"/>
    <property type="evidence" value="ECO:0007669"/>
    <property type="project" value="InterPro"/>
</dbReference>
<dbReference type="InterPro" id="IPR011992">
    <property type="entry name" value="EF-hand-dom_pair"/>
</dbReference>
<evidence type="ECO:0000256" key="4">
    <source>
        <dbReference type="ARBA" id="ARBA00022737"/>
    </source>
</evidence>
<gene>
    <name evidence="13" type="ORF">CDCA_CDCA03G0824</name>
</gene>
<dbReference type="InterPro" id="IPR024453">
    <property type="entry name" value="Peptidase_C92"/>
</dbReference>
<keyword evidence="2" id="KW-0813">Transport</keyword>
<dbReference type="Pfam" id="PF00027">
    <property type="entry name" value="cNMP_binding"/>
    <property type="match status" value="2"/>
</dbReference>
<feature type="domain" description="EF-hand" evidence="12">
    <location>
        <begin position="749"/>
        <end position="784"/>
    </location>
</feature>
<dbReference type="Pfam" id="PF05708">
    <property type="entry name" value="Peptidase_C92"/>
    <property type="match status" value="1"/>
</dbReference>
<feature type="compositionally biased region" description="Basic and acidic residues" evidence="9">
    <location>
        <begin position="12"/>
        <end position="21"/>
    </location>
</feature>
<comment type="caution">
    <text evidence="13">The sequence shown here is derived from an EMBL/GenBank/DDBJ whole genome shotgun (WGS) entry which is preliminary data.</text>
</comment>
<keyword evidence="5 10" id="KW-1133">Transmembrane helix</keyword>
<evidence type="ECO:0000313" key="13">
    <source>
        <dbReference type="EMBL" id="KAK4534799.1"/>
    </source>
</evidence>
<keyword evidence="3 7" id="KW-0812">Transmembrane</keyword>
<evidence type="ECO:0000256" key="6">
    <source>
        <dbReference type="ARBA" id="ARBA00023136"/>
    </source>
</evidence>
<dbReference type="Gene3D" id="1.10.238.10">
    <property type="entry name" value="EF-hand"/>
    <property type="match status" value="1"/>
</dbReference>
<dbReference type="InterPro" id="IPR023395">
    <property type="entry name" value="MCP_dom_sf"/>
</dbReference>
<feature type="compositionally biased region" description="Low complexity" evidence="9">
    <location>
        <begin position="23"/>
        <end position="35"/>
    </location>
</feature>
<evidence type="ECO:0000256" key="10">
    <source>
        <dbReference type="SAM" id="Phobius"/>
    </source>
</evidence>
<feature type="repeat" description="Solcar" evidence="7">
    <location>
        <begin position="1091"/>
        <end position="1175"/>
    </location>
</feature>
<evidence type="ECO:0000256" key="1">
    <source>
        <dbReference type="ARBA" id="ARBA00004448"/>
    </source>
</evidence>
<feature type="transmembrane region" description="Helical" evidence="10">
    <location>
        <begin position="1052"/>
        <end position="1073"/>
    </location>
</feature>
<proteinExistence type="predicted"/>
<evidence type="ECO:0000256" key="8">
    <source>
        <dbReference type="SAM" id="Coils"/>
    </source>
</evidence>
<evidence type="ECO:0000259" key="11">
    <source>
        <dbReference type="PROSITE" id="PS50042"/>
    </source>
</evidence>
<dbReference type="GO" id="GO:0005743">
    <property type="term" value="C:mitochondrial inner membrane"/>
    <property type="evidence" value="ECO:0007669"/>
    <property type="project" value="UniProtKB-SubCell"/>
</dbReference>
<keyword evidence="8" id="KW-0175">Coiled coil</keyword>
<feature type="region of interest" description="Disordered" evidence="9">
    <location>
        <begin position="1"/>
        <end position="76"/>
    </location>
</feature>
<feature type="repeat" description="Solcar" evidence="7">
    <location>
        <begin position="996"/>
        <end position="1080"/>
    </location>
</feature>
<dbReference type="InterPro" id="IPR002048">
    <property type="entry name" value="EF_hand_dom"/>
</dbReference>
<dbReference type="PANTHER" id="PTHR24089">
    <property type="entry name" value="SOLUTE CARRIER FAMILY 25"/>
    <property type="match status" value="1"/>
</dbReference>
<dbReference type="SUPFAM" id="SSF47473">
    <property type="entry name" value="EF-hand"/>
    <property type="match status" value="1"/>
</dbReference>
<dbReference type="InterPro" id="IPR018108">
    <property type="entry name" value="MCP_transmembrane"/>
</dbReference>
<evidence type="ECO:0000256" key="5">
    <source>
        <dbReference type="ARBA" id="ARBA00022989"/>
    </source>
</evidence>
<evidence type="ECO:0000313" key="14">
    <source>
        <dbReference type="Proteomes" id="UP001301350"/>
    </source>
</evidence>
<dbReference type="EMBL" id="JANCYW010000003">
    <property type="protein sequence ID" value="KAK4534799.1"/>
    <property type="molecule type" value="Genomic_DNA"/>
</dbReference>
<feature type="coiled-coil region" evidence="8">
    <location>
        <begin position="204"/>
        <end position="266"/>
    </location>
</feature>
<dbReference type="SUPFAM" id="SSF51206">
    <property type="entry name" value="cAMP-binding domain-like"/>
    <property type="match status" value="2"/>
</dbReference>
<dbReference type="SUPFAM" id="SSF54001">
    <property type="entry name" value="Cysteine proteinases"/>
    <property type="match status" value="1"/>
</dbReference>
<dbReference type="InterPro" id="IPR038765">
    <property type="entry name" value="Papain-like_cys_pep_sf"/>
</dbReference>
<keyword evidence="14" id="KW-1185">Reference proteome</keyword>
<dbReference type="Gene3D" id="2.60.120.10">
    <property type="entry name" value="Jelly Rolls"/>
    <property type="match status" value="2"/>
</dbReference>
<reference evidence="13 14" key="1">
    <citation type="submission" date="2022-07" db="EMBL/GenBank/DDBJ databases">
        <title>Genome-wide signatures of adaptation to extreme environments.</title>
        <authorList>
            <person name="Cho C.H."/>
            <person name="Yoon H.S."/>
        </authorList>
    </citation>
    <scope>NUCLEOTIDE SEQUENCE [LARGE SCALE GENOMIC DNA]</scope>
    <source>
        <strain evidence="13 14">DBV 063 E5</strain>
    </source>
</reference>
<protein>
    <submittedName>
        <fullName evidence="13">Uncharacterized protein</fullName>
    </submittedName>
</protein>
<feature type="domain" description="Cyclic nucleotide-binding" evidence="11">
    <location>
        <begin position="544"/>
        <end position="633"/>
    </location>
</feature>
<evidence type="ECO:0000256" key="9">
    <source>
        <dbReference type="SAM" id="MobiDB-lite"/>
    </source>
</evidence>
<keyword evidence="6 7" id="KW-0472">Membrane</keyword>
<dbReference type="CDD" id="cd00038">
    <property type="entry name" value="CAP_ED"/>
    <property type="match status" value="2"/>
</dbReference>
<dbReference type="InterPro" id="IPR000595">
    <property type="entry name" value="cNMP-bd_dom"/>
</dbReference>
<evidence type="ECO:0000259" key="12">
    <source>
        <dbReference type="PROSITE" id="PS50222"/>
    </source>
</evidence>
<organism evidence="13 14">
    <name type="scientific">Cyanidium caldarium</name>
    <name type="common">Red alga</name>
    <dbReference type="NCBI Taxonomy" id="2771"/>
    <lineage>
        <taxon>Eukaryota</taxon>
        <taxon>Rhodophyta</taxon>
        <taxon>Bangiophyceae</taxon>
        <taxon>Cyanidiales</taxon>
        <taxon>Cyanidiaceae</taxon>
        <taxon>Cyanidium</taxon>
    </lineage>
</organism>
<sequence length="1198" mass="132568">MGLRQSTPVAHEAQRRPDGKLPESGAAESSVAASAKPPLEDKGHNRLSAPAAAVRDGQQPPKTPAHLHQRDPAALTPAGVDAGDLVLFNRRCMAMAPLGAAICGVSKALSNSRWDHVGVVVRKDDGNLYLLEANLSGVTLRPLEERLRRSRSNEIALRRLSIVRNDRFRRELSTFAEQVLETPYQNNLAAMLSSVIRPADKQERERLHALLVSKQAQRAEVERELRDAALTAFQRRSLLEERKYLLRSEEKIAEQLRRQLAAAKGTLFEGTNDLSRVFCSELVAAAYQRLGLLGAYPPADSYSPKDFSTEQMNPPALHLLNNARLSREEFIRKLPDGGVVSARRQRHGGAPTDEHAGAAGARVDSTAMADDGFPSLDEIPEWPRGESREIVRDALKRSPIFAALSDEYTRNHLIKSFRPVIVEAGDYVFHQGDYGDAFYVVERGVLDRFMSKDGQEALLVSTVGPRNSFGLTALFFNAAGRSSTVRARERSLLWRLDRATFERFALDFGDTTHIQSAADQRQLRAALKKHFLFSRLDRIGPQELDCFFTVTFRPGETVFEQGEEGDNFYIVKRGELERWIHKPNQIPKLSGTLQTGDSFGELSLMYNAPRGATVRARTEVELWAINAESFHRLHLGGGAVYLQRIFEQYASVRRPKRTEGNNTNGGSGPQEYEVFMTPSDFLRFAKADALAESPQEYQRLCTLLLRLVSNNSNRARPGSASAAMLAAKDDTDALIDFWEFVRFDLVLNQPDAESQIAFRLCDRENTGLVGMQEFQEMFLEYASGDAAIEAMVEDGSPLLRQLFGKHGTRKLNFREFTAATEGVLPPQFVSDIQKLKRHMLQHAAQFTLGADEDHDPMLASGSSVAGRPGQPLGRTTPWSASLGHVLSVAVAGAVSRTAVAPLDRLKVLMQTERAVNAARSGASAAPRRVYSGVFRGLQQMVRQDGWRGMFRGNGANVLRIMPATVIQAASVALVRRHLDSATDAGDATWVHSRVWDAVFIAGLGGIAAATATYPLDLIRARLTVQHRSESEAYRGVWQGLQVVRRQERWRGVYRGLLPSVLGVFPYVGINFAVYEALRPVAPKRNDGSGQPTAGGIIFCGFVASTLGQLAAYPLDTCRLRMQVDGGRGGGFWRLLRQTVREEGVRTLYRGLVPNILKAWPTVATSYYAFELVRDPLTQFCAALQTRWQTVSPVSARGS</sequence>
<dbReference type="PRINTS" id="PR00926">
    <property type="entry name" value="MITOCARRIER"/>
</dbReference>
<dbReference type="Pfam" id="PF00153">
    <property type="entry name" value="Mito_carr"/>
    <property type="match status" value="3"/>
</dbReference>
<dbReference type="PROSITE" id="PS50920">
    <property type="entry name" value="SOLCAR"/>
    <property type="match status" value="3"/>
</dbReference>
<dbReference type="Gene3D" id="1.50.40.10">
    <property type="entry name" value="Mitochondrial carrier domain"/>
    <property type="match status" value="1"/>
</dbReference>
<keyword evidence="4" id="KW-0677">Repeat</keyword>
<dbReference type="InterPro" id="IPR018490">
    <property type="entry name" value="cNMP-bd_dom_sf"/>
</dbReference>
<accession>A0AAV9IRM3</accession>
<dbReference type="GO" id="GO:0055085">
    <property type="term" value="P:transmembrane transport"/>
    <property type="evidence" value="ECO:0007669"/>
    <property type="project" value="InterPro"/>
</dbReference>
<evidence type="ECO:0000256" key="7">
    <source>
        <dbReference type="PROSITE-ProRule" id="PRU00282"/>
    </source>
</evidence>
<dbReference type="SMART" id="SM00100">
    <property type="entry name" value="cNMP"/>
    <property type="match status" value="2"/>
</dbReference>
<dbReference type="InterPro" id="IPR002067">
    <property type="entry name" value="MCP"/>
</dbReference>
<feature type="domain" description="Cyclic nucleotide-binding" evidence="11">
    <location>
        <begin position="406"/>
        <end position="504"/>
    </location>
</feature>
<dbReference type="PROSITE" id="PS50042">
    <property type="entry name" value="CNMP_BINDING_3"/>
    <property type="match status" value="2"/>
</dbReference>
<feature type="repeat" description="Solcar" evidence="7">
    <location>
        <begin position="879"/>
        <end position="977"/>
    </location>
</feature>
<dbReference type="AlphaFoldDB" id="A0AAV9IRM3"/>
<evidence type="ECO:0000256" key="3">
    <source>
        <dbReference type="ARBA" id="ARBA00022692"/>
    </source>
</evidence>
<dbReference type="Proteomes" id="UP001301350">
    <property type="component" value="Unassembled WGS sequence"/>
</dbReference>
<name>A0AAV9IRM3_CYACA</name>
<feature type="transmembrane region" description="Helical" evidence="10">
    <location>
        <begin position="1093"/>
        <end position="1112"/>
    </location>
</feature>
<evidence type="ECO:0000256" key="2">
    <source>
        <dbReference type="ARBA" id="ARBA00022448"/>
    </source>
</evidence>
<dbReference type="InterPro" id="IPR014710">
    <property type="entry name" value="RmlC-like_jellyroll"/>
</dbReference>
<dbReference type="PROSITE" id="PS50222">
    <property type="entry name" value="EF_HAND_2"/>
    <property type="match status" value="1"/>
</dbReference>
<feature type="transmembrane region" description="Helical" evidence="10">
    <location>
        <begin position="994"/>
        <end position="1015"/>
    </location>
</feature>
<comment type="subcellular location">
    <subcellularLocation>
        <location evidence="1">Mitochondrion inner membrane</location>
        <topology evidence="1">Multi-pass membrane protein</topology>
    </subcellularLocation>
</comment>
<dbReference type="SUPFAM" id="SSF103506">
    <property type="entry name" value="Mitochondrial carrier"/>
    <property type="match status" value="1"/>
</dbReference>